<evidence type="ECO:0000313" key="2">
    <source>
        <dbReference type="Proteomes" id="UP001189429"/>
    </source>
</evidence>
<dbReference type="EMBL" id="CAUYUJ010004369">
    <property type="protein sequence ID" value="CAK0809300.1"/>
    <property type="molecule type" value="Genomic_DNA"/>
</dbReference>
<organism evidence="1 2">
    <name type="scientific">Prorocentrum cordatum</name>
    <dbReference type="NCBI Taxonomy" id="2364126"/>
    <lineage>
        <taxon>Eukaryota</taxon>
        <taxon>Sar</taxon>
        <taxon>Alveolata</taxon>
        <taxon>Dinophyceae</taxon>
        <taxon>Prorocentrales</taxon>
        <taxon>Prorocentraceae</taxon>
        <taxon>Prorocentrum</taxon>
    </lineage>
</organism>
<evidence type="ECO:0000313" key="1">
    <source>
        <dbReference type="EMBL" id="CAK0809300.1"/>
    </source>
</evidence>
<sequence>MPPPWPLPGRPPLGGGARGRPARLAVLLAAARCAAEDGRPLHSAVRSHRPGTLVRSEPALGPSMFQGKEASHQAAAVSVDAGGVFAWAARGATAVEAATAAGAAGAAGLPVQRAASAPAAAPVAAPAAAQLAAAGAQAPAPATGPAAAPAALPPKLHVIGLTWEGQKTVLYPYLLQSILAAHNRPGAQQIRMSVEVHNTGDPAAQEDLMSSVTQAQALSNSNASVKMAPWASKENGTWGYVALDRALESLKRDAINTADNDYLMFCDGDRVYFPEMLETALPEMRNGVDLVGLSFMCSPRHAPPSGVRYKECNFTQGTMDLGSVLFRVGAVRSSGLTFAQVPTPCADLAHGNPYKCSATDTRPWWAADWGFVSRLLIKGASKKCVGKGALMEQH</sequence>
<accession>A0ABN9QVM9</accession>
<gene>
    <name evidence="1" type="ORF">PCOR1329_LOCUS14596</name>
</gene>
<reference evidence="1" key="1">
    <citation type="submission" date="2023-10" db="EMBL/GenBank/DDBJ databases">
        <authorList>
            <person name="Chen Y."/>
            <person name="Shah S."/>
            <person name="Dougan E. K."/>
            <person name="Thang M."/>
            <person name="Chan C."/>
        </authorList>
    </citation>
    <scope>NUCLEOTIDE SEQUENCE [LARGE SCALE GENOMIC DNA]</scope>
</reference>
<comment type="caution">
    <text evidence="1">The sequence shown here is derived from an EMBL/GenBank/DDBJ whole genome shotgun (WGS) entry which is preliminary data.</text>
</comment>
<dbReference type="SUPFAM" id="SSF53448">
    <property type="entry name" value="Nucleotide-diphospho-sugar transferases"/>
    <property type="match status" value="1"/>
</dbReference>
<dbReference type="InterPro" id="IPR029044">
    <property type="entry name" value="Nucleotide-diphossugar_trans"/>
</dbReference>
<protein>
    <recommendedName>
        <fullName evidence="3">Ceramide glucosyltransferase</fullName>
    </recommendedName>
</protein>
<dbReference type="Proteomes" id="UP001189429">
    <property type="component" value="Unassembled WGS sequence"/>
</dbReference>
<proteinExistence type="predicted"/>
<evidence type="ECO:0008006" key="3">
    <source>
        <dbReference type="Google" id="ProtNLM"/>
    </source>
</evidence>
<keyword evidence="2" id="KW-1185">Reference proteome</keyword>
<name>A0ABN9QVM9_9DINO</name>